<organism evidence="1 2">
    <name type="scientific">Funneliformis geosporum</name>
    <dbReference type="NCBI Taxonomy" id="1117311"/>
    <lineage>
        <taxon>Eukaryota</taxon>
        <taxon>Fungi</taxon>
        <taxon>Fungi incertae sedis</taxon>
        <taxon>Mucoromycota</taxon>
        <taxon>Glomeromycotina</taxon>
        <taxon>Glomeromycetes</taxon>
        <taxon>Glomerales</taxon>
        <taxon>Glomeraceae</taxon>
        <taxon>Funneliformis</taxon>
    </lineage>
</organism>
<dbReference type="OrthoDB" id="2315391at2759"/>
<dbReference type="Proteomes" id="UP001153678">
    <property type="component" value="Unassembled WGS sequence"/>
</dbReference>
<reference evidence="1" key="1">
    <citation type="submission" date="2022-08" db="EMBL/GenBank/DDBJ databases">
        <authorList>
            <person name="Kallberg Y."/>
            <person name="Tangrot J."/>
            <person name="Rosling A."/>
        </authorList>
    </citation>
    <scope>NUCLEOTIDE SEQUENCE</scope>
    <source>
        <strain evidence="1">Wild A</strain>
    </source>
</reference>
<proteinExistence type="predicted"/>
<evidence type="ECO:0000313" key="2">
    <source>
        <dbReference type="Proteomes" id="UP001153678"/>
    </source>
</evidence>
<keyword evidence="2" id="KW-1185">Reference proteome</keyword>
<dbReference type="Gene3D" id="1.10.150.320">
    <property type="entry name" value="Photosystem II 12 kDa extrinsic protein"/>
    <property type="match status" value="1"/>
</dbReference>
<name>A0A9W4WI69_9GLOM</name>
<dbReference type="EMBL" id="CAMKVN010000103">
    <property type="protein sequence ID" value="CAI2163645.1"/>
    <property type="molecule type" value="Genomic_DNA"/>
</dbReference>
<evidence type="ECO:0000313" key="1">
    <source>
        <dbReference type="EMBL" id="CAI2163645.1"/>
    </source>
</evidence>
<dbReference type="SUPFAM" id="SSF81585">
    <property type="entry name" value="PsbU/PolX domain-like"/>
    <property type="match status" value="1"/>
</dbReference>
<comment type="caution">
    <text evidence="1">The sequence shown here is derived from an EMBL/GenBank/DDBJ whole genome shotgun (WGS) entry which is preliminary data.</text>
</comment>
<gene>
    <name evidence="1" type="ORF">FWILDA_LOCUS1173</name>
</gene>
<accession>A0A9W4WI69</accession>
<dbReference type="AlphaFoldDB" id="A0A9W4WI69"/>
<protein>
    <submittedName>
        <fullName evidence="1">9481_t:CDS:1</fullName>
    </submittedName>
</protein>
<sequence>MEQSFNCCILLSNTSGTFTFGNLSVDIFNNNNNKFVDFVDKKISLNKFKVVHIRDQICRIKNVAISDNMKLWKLNDIKYRDIHGQNISTNEDVVQKLHGIEMELHELFEEYFRDEIDNPNFAVSNIHIITIIPTTGQLVGISKSVGSLEETLSVILQNIPTEKIKTSNKTIKIPEKMPLKERDINESLMVFNSNVNNSFDPTTSKSNFDFLVCSGAAGIGKTRWGKEFFNSIERDWKPPSKPQDWEDNLWSWKEPHFLYLFLDFVNGVRLSDLDVNQSASIILGLRIAYDYFARDKMSFEAFQFQALYFIDRFRINCVLSWIQESLNLRPEQKLIIILHIDEYQEIFTFEDNWKAGLTDKGLFKEILYALGPLMIDSNIKYYVQTFLSGTVTRDVTKNFKPTEYSFKFVQCPLLSTKSIIEIVDYFAKQVDKEGYWMSNTKFLQLLYDTGGLPRALETVLEECYKRESFFLKLKDKNFTLFNDMFHAIINSLTKKYKLDKFIGNNHKASYQLLYYCIGAIPVQLDTIISKVPMVLTIENMERDGFLILTSDGPNYLIEMPFYFIYIYNTWLNIIPATIHKTFQPDSKMAWDTWEIFVANYEIFRNNLLVELEHYKEIPLRKFYRGAIGKDSVLNIWIRLEKLDLCDAKNQFPKTGLPINRSNNEVMKLDGLVFINGHSAKFADVFLVRKTVPENKNLIIGFQQKWYTTSKELTIDDIKDECNKNNNAFKHTKDRDLKKFLKKSIIVTVIFTSRPFKANPKDLPNNCLVISKENFKQYFGPLFSSRLTFDIINNLNINSAEPKRIAEAINGIGEILSKAIYDNRPYKSVNDLIEKNLTYKEQLENARTQLENCSYAPYSFFLDNEHDLMMLDECDSYSNYNISDIDMEVDL</sequence>